<feature type="chain" id="PRO_5040303274" evidence="1">
    <location>
        <begin position="22"/>
        <end position="502"/>
    </location>
</feature>
<reference evidence="2" key="1">
    <citation type="submission" date="2022-11" db="EMBL/GenBank/DDBJ databases">
        <authorList>
            <person name="Kikuchi T."/>
        </authorList>
    </citation>
    <scope>NUCLEOTIDE SEQUENCE</scope>
    <source>
        <strain evidence="2">PS1010</strain>
    </source>
</reference>
<evidence type="ECO:0000256" key="1">
    <source>
        <dbReference type="SAM" id="SignalP"/>
    </source>
</evidence>
<comment type="caution">
    <text evidence="2">The sequence shown here is derived from an EMBL/GenBank/DDBJ whole genome shotgun (WGS) entry which is preliminary data.</text>
</comment>
<evidence type="ECO:0000313" key="2">
    <source>
        <dbReference type="EMBL" id="CAI5446091.1"/>
    </source>
</evidence>
<organism evidence="2 3">
    <name type="scientific">Caenorhabditis angaria</name>
    <dbReference type="NCBI Taxonomy" id="860376"/>
    <lineage>
        <taxon>Eukaryota</taxon>
        <taxon>Metazoa</taxon>
        <taxon>Ecdysozoa</taxon>
        <taxon>Nematoda</taxon>
        <taxon>Chromadorea</taxon>
        <taxon>Rhabditida</taxon>
        <taxon>Rhabditina</taxon>
        <taxon>Rhabditomorpha</taxon>
        <taxon>Rhabditoidea</taxon>
        <taxon>Rhabditidae</taxon>
        <taxon>Peloderinae</taxon>
        <taxon>Caenorhabditis</taxon>
    </lineage>
</organism>
<keyword evidence="1" id="KW-0732">Signal</keyword>
<evidence type="ECO:0000313" key="3">
    <source>
        <dbReference type="Proteomes" id="UP001152747"/>
    </source>
</evidence>
<dbReference type="Proteomes" id="UP001152747">
    <property type="component" value="Unassembled WGS sequence"/>
</dbReference>
<dbReference type="AlphaFoldDB" id="A0A9P1IL53"/>
<dbReference type="OrthoDB" id="2506647at2759"/>
<accession>A0A9P1IL53</accession>
<dbReference type="Gene3D" id="3.90.280.10">
    <property type="entry name" value="PEBP-like"/>
    <property type="match status" value="2"/>
</dbReference>
<protein>
    <submittedName>
        <fullName evidence="2">Uncharacterized protein</fullName>
    </submittedName>
</protein>
<sequence>MLKIGIRLLFLLLTISGTIEAVCRDTETCIERIKKIVTEPRKFWFAEQHCLNRHAKSFECGGPKQLENFHSIGTRLFRVKTYHSAYLNNLAIFPRVTYRASPGHYEACEHQFFSGNTSAVEVDPDMEPVDPFRIRKRPEISWSDLHFDDQYTIVFTDVGYGTLNYLAVDFPKNTKVLKEYEPTANFRSSPNPIAVIIFRNNGREIEKPKSDEDFDLNSFMLENQLADDLVGLSIIISGSDPFAIGKQKLSGKLDYCHSLLLTKFSHPSSRQNVLQKLPLEEIDSWITVSYEQEHLSANVCCQKVKLPRKRVTLDPLGDLSISALATKLPPTVLSLRMTSNQESNGNYHRQTRNNYVGWSNLLFSLAIVDENHGHLHYLQVDIPAVNLNIEKIGGITKAEYLALIPKKPSSCNSYVFLLFSHSHPMKSLPEFCSSWCDQRRQFKPDLFKQQNNLRLSAFSTVSSCYDLPYAYNVLMHDLKQNRSQEQIGYKRGENVDFFSTVN</sequence>
<dbReference type="SUPFAM" id="SSF49777">
    <property type="entry name" value="PEBP-like"/>
    <property type="match status" value="2"/>
</dbReference>
<dbReference type="InterPro" id="IPR036610">
    <property type="entry name" value="PEBP-like_sf"/>
</dbReference>
<gene>
    <name evidence="2" type="ORF">CAMP_LOCUS8728</name>
</gene>
<proteinExistence type="predicted"/>
<keyword evidence="3" id="KW-1185">Reference proteome</keyword>
<dbReference type="EMBL" id="CANHGI010000003">
    <property type="protein sequence ID" value="CAI5446091.1"/>
    <property type="molecule type" value="Genomic_DNA"/>
</dbReference>
<name>A0A9P1IL53_9PELO</name>
<feature type="signal peptide" evidence="1">
    <location>
        <begin position="1"/>
        <end position="21"/>
    </location>
</feature>